<evidence type="ECO:0000313" key="1">
    <source>
        <dbReference type="EMBL" id="PBK98328.1"/>
    </source>
</evidence>
<dbReference type="InParanoid" id="A0A2H3E5A5"/>
<organism evidence="1 2">
    <name type="scientific">Armillaria gallica</name>
    <name type="common">Bulbous honey fungus</name>
    <name type="synonym">Armillaria bulbosa</name>
    <dbReference type="NCBI Taxonomy" id="47427"/>
    <lineage>
        <taxon>Eukaryota</taxon>
        <taxon>Fungi</taxon>
        <taxon>Dikarya</taxon>
        <taxon>Basidiomycota</taxon>
        <taxon>Agaricomycotina</taxon>
        <taxon>Agaricomycetes</taxon>
        <taxon>Agaricomycetidae</taxon>
        <taxon>Agaricales</taxon>
        <taxon>Marasmiineae</taxon>
        <taxon>Physalacriaceae</taxon>
        <taxon>Armillaria</taxon>
    </lineage>
</organism>
<dbReference type="EMBL" id="KZ293648">
    <property type="protein sequence ID" value="PBK98328.1"/>
    <property type="molecule type" value="Genomic_DNA"/>
</dbReference>
<accession>A0A2H3E5A5</accession>
<gene>
    <name evidence="1" type="ORF">ARMGADRAFT_1008759</name>
</gene>
<protein>
    <submittedName>
        <fullName evidence="1">Uncharacterized protein</fullName>
    </submittedName>
</protein>
<evidence type="ECO:0000313" key="2">
    <source>
        <dbReference type="Proteomes" id="UP000217790"/>
    </source>
</evidence>
<dbReference type="OrthoDB" id="10613557at2759"/>
<reference evidence="2" key="1">
    <citation type="journal article" date="2017" name="Nat. Ecol. Evol.">
        <title>Genome expansion and lineage-specific genetic innovations in the forest pathogenic fungi Armillaria.</title>
        <authorList>
            <person name="Sipos G."/>
            <person name="Prasanna A.N."/>
            <person name="Walter M.C."/>
            <person name="O'Connor E."/>
            <person name="Balint B."/>
            <person name="Krizsan K."/>
            <person name="Kiss B."/>
            <person name="Hess J."/>
            <person name="Varga T."/>
            <person name="Slot J."/>
            <person name="Riley R."/>
            <person name="Boka B."/>
            <person name="Rigling D."/>
            <person name="Barry K."/>
            <person name="Lee J."/>
            <person name="Mihaltcheva S."/>
            <person name="LaButti K."/>
            <person name="Lipzen A."/>
            <person name="Waldron R."/>
            <person name="Moloney N.M."/>
            <person name="Sperisen C."/>
            <person name="Kredics L."/>
            <person name="Vagvoelgyi C."/>
            <person name="Patrignani A."/>
            <person name="Fitzpatrick D."/>
            <person name="Nagy I."/>
            <person name="Doyle S."/>
            <person name="Anderson J.B."/>
            <person name="Grigoriev I.V."/>
            <person name="Gueldener U."/>
            <person name="Muensterkoetter M."/>
            <person name="Nagy L.G."/>
        </authorList>
    </citation>
    <scope>NUCLEOTIDE SEQUENCE [LARGE SCALE GENOMIC DNA]</scope>
    <source>
        <strain evidence="2">Ar21-2</strain>
    </source>
</reference>
<name>A0A2H3E5A5_ARMGA</name>
<dbReference type="Proteomes" id="UP000217790">
    <property type="component" value="Unassembled WGS sequence"/>
</dbReference>
<keyword evidence="2" id="KW-1185">Reference proteome</keyword>
<proteinExistence type="predicted"/>
<dbReference type="AlphaFoldDB" id="A0A2H3E5A5"/>
<sequence length="118" mass="13316">MRGACPTLRMTRRTNCAEGSRRPKGSRHLFVQLKDDHLIFKKDPALAILSTLPWTGIFFLNLRLSKLNVVDGSYNVKNVNSYKLEVTAPSPLCKSSPSFCCDVSLPFVFIRLLVFQLV</sequence>